<organism evidence="2 3">
    <name type="scientific">Archangium lansingense</name>
    <dbReference type="NCBI Taxonomy" id="2995310"/>
    <lineage>
        <taxon>Bacteria</taxon>
        <taxon>Pseudomonadati</taxon>
        <taxon>Myxococcota</taxon>
        <taxon>Myxococcia</taxon>
        <taxon>Myxococcales</taxon>
        <taxon>Cystobacterineae</taxon>
        <taxon>Archangiaceae</taxon>
        <taxon>Archangium</taxon>
    </lineage>
</organism>
<reference evidence="2 3" key="1">
    <citation type="submission" date="2022-11" db="EMBL/GenBank/DDBJ databases">
        <title>Minimal conservation of predation-associated metabolite biosynthetic gene clusters underscores biosynthetic potential of Myxococcota including descriptions for ten novel species: Archangium lansinium sp. nov., Myxococcus landrumus sp. nov., Nannocystis bai.</title>
        <authorList>
            <person name="Ahearne A."/>
            <person name="Stevens C."/>
            <person name="Phillips K."/>
        </authorList>
    </citation>
    <scope>NUCLEOTIDE SEQUENCE [LARGE SCALE GENOMIC DNA]</scope>
    <source>
        <strain evidence="2 3">MIWBW</strain>
    </source>
</reference>
<name>A0ABT4A418_9BACT</name>
<evidence type="ECO:0008006" key="4">
    <source>
        <dbReference type="Google" id="ProtNLM"/>
    </source>
</evidence>
<keyword evidence="3" id="KW-1185">Reference proteome</keyword>
<evidence type="ECO:0000256" key="1">
    <source>
        <dbReference type="SAM" id="MobiDB-lite"/>
    </source>
</evidence>
<gene>
    <name evidence="2" type="ORF">OV287_18125</name>
</gene>
<comment type="caution">
    <text evidence="2">The sequence shown here is derived from an EMBL/GenBank/DDBJ whole genome shotgun (WGS) entry which is preliminary data.</text>
</comment>
<dbReference type="RefSeq" id="WP_267535288.1">
    <property type="nucleotide sequence ID" value="NZ_JAPNKA010000001.1"/>
</dbReference>
<dbReference type="EMBL" id="JAPNKA010000001">
    <property type="protein sequence ID" value="MCY1076396.1"/>
    <property type="molecule type" value="Genomic_DNA"/>
</dbReference>
<proteinExistence type="predicted"/>
<sequence>MRHALPLWMSLSLLPFLACSGKACKGSAAESQEARPASPPADRWRYAQLDVRDSEAPARFRAPLPDLTRREEDTWRPEHPPRAHVVDALCAGDPDMVERLVESVNRAVASGAETSKVVQSYANLVSHCGMGSCDWARSVVLDAKRSATARELAWFGLTRCNDPETAALFEKQEAPAFAYISYLDNQRWQSPTVPTLVPFSPKLERAASEAIRREADSPSSLLPRTAAMLLGETDSPRAAEALLRLHAAATTASLRDTLAAAMYRQSHPKARTLFQALCARDSEPLCKPDESSRSEAAADPREQLHKETISPANFAQREDVPRAERIEYLTRCASQRSENEWHTASCLGALAALSREKAAAVAKAWSRGPVPAEMQDAVHVLTRFPASGALEAHLDGLGLTALPRKAAPQEFALTVEEVLLARGRAHVFDVETGMFPNAHDSLLRELAALAPEALPGFLFEEVPPTLEEDEAGTGSYRLIAWGGGKRYETKAQALGDWYDLDAVLTFLNAVARARGSDVRWLSLSTGDQIAHVVAGPSQTLTRLLDSGLMQSGDSDEARSVGREFEEEVRRLLQQEGATLAE</sequence>
<feature type="region of interest" description="Disordered" evidence="1">
    <location>
        <begin position="285"/>
        <end position="308"/>
    </location>
</feature>
<accession>A0ABT4A418</accession>
<protein>
    <recommendedName>
        <fullName evidence="4">HEAT repeat domain-containing protein</fullName>
    </recommendedName>
</protein>
<dbReference type="Proteomes" id="UP001207654">
    <property type="component" value="Unassembled WGS sequence"/>
</dbReference>
<evidence type="ECO:0000313" key="2">
    <source>
        <dbReference type="EMBL" id="MCY1076396.1"/>
    </source>
</evidence>
<evidence type="ECO:0000313" key="3">
    <source>
        <dbReference type="Proteomes" id="UP001207654"/>
    </source>
</evidence>